<dbReference type="EMBL" id="CP063411">
    <property type="protein sequence ID" value="QSZ36510.1"/>
    <property type="molecule type" value="Genomic_DNA"/>
</dbReference>
<dbReference type="GO" id="GO:0052689">
    <property type="term" value="F:carboxylic ester hydrolase activity"/>
    <property type="evidence" value="ECO:0007669"/>
    <property type="project" value="TreeGrafter"/>
</dbReference>
<dbReference type="InterPro" id="IPR003140">
    <property type="entry name" value="PLipase/COase/thioEstase"/>
</dbReference>
<name>A0A8A3PMY4_9HELO</name>
<dbReference type="InterPro" id="IPR050565">
    <property type="entry name" value="LYPA1-2/EST-like"/>
</dbReference>
<dbReference type="SUPFAM" id="SSF53474">
    <property type="entry name" value="alpha/beta-Hydrolases"/>
    <property type="match status" value="1"/>
</dbReference>
<dbReference type="AlphaFoldDB" id="A0A8A3PMY4"/>
<dbReference type="GO" id="GO:0005737">
    <property type="term" value="C:cytoplasm"/>
    <property type="evidence" value="ECO:0007669"/>
    <property type="project" value="TreeGrafter"/>
</dbReference>
<evidence type="ECO:0000259" key="2">
    <source>
        <dbReference type="Pfam" id="PF02230"/>
    </source>
</evidence>
<dbReference type="PANTHER" id="PTHR10655">
    <property type="entry name" value="LYSOPHOSPHOLIPASE-RELATED"/>
    <property type="match status" value="1"/>
</dbReference>
<organism evidence="3 4">
    <name type="scientific">Monilinia vaccinii-corymbosi</name>
    <dbReference type="NCBI Taxonomy" id="61207"/>
    <lineage>
        <taxon>Eukaryota</taxon>
        <taxon>Fungi</taxon>
        <taxon>Dikarya</taxon>
        <taxon>Ascomycota</taxon>
        <taxon>Pezizomycotina</taxon>
        <taxon>Leotiomycetes</taxon>
        <taxon>Helotiales</taxon>
        <taxon>Sclerotiniaceae</taxon>
        <taxon>Monilinia</taxon>
    </lineage>
</organism>
<dbReference type="Proteomes" id="UP000672032">
    <property type="component" value="Chromosome 7"/>
</dbReference>
<dbReference type="GO" id="GO:0008474">
    <property type="term" value="F:palmitoyl-(protein) hydrolase activity"/>
    <property type="evidence" value="ECO:0007669"/>
    <property type="project" value="TreeGrafter"/>
</dbReference>
<dbReference type="PANTHER" id="PTHR10655:SF63">
    <property type="entry name" value="PHOSPHOLIPASE_CARBOXYLESTERASE_THIOESTERASE DOMAIN-CONTAINING PROTEIN"/>
    <property type="match status" value="1"/>
</dbReference>
<protein>
    <recommendedName>
        <fullName evidence="2">Phospholipase/carboxylesterase/thioesterase domain-containing protein</fullName>
    </recommendedName>
</protein>
<accession>A0A8A3PMY4</accession>
<comment type="similarity">
    <text evidence="1">Belongs to the AB hydrolase superfamily. AB hydrolase 2 family.</text>
</comment>
<evidence type="ECO:0000313" key="4">
    <source>
        <dbReference type="Proteomes" id="UP000672032"/>
    </source>
</evidence>
<evidence type="ECO:0000313" key="3">
    <source>
        <dbReference type="EMBL" id="QSZ36510.1"/>
    </source>
</evidence>
<keyword evidence="4" id="KW-1185">Reference proteome</keyword>
<sequence>MWSAEESKERKELQINGLGESIAQIINVIDEEAPHTLDERIFLARTSQGDATAILAFLLNSMCLAGRIGSSSWLPLEEEIVSLAASLKLGKDKCDKWTFRPVFLSHSNDDEVVPGSNGDVLCMEDFENWE</sequence>
<gene>
    <name evidence="3" type="ORF">DSL72_006390</name>
</gene>
<proteinExistence type="inferred from homology"/>
<evidence type="ECO:0000256" key="1">
    <source>
        <dbReference type="ARBA" id="ARBA00006499"/>
    </source>
</evidence>
<reference evidence="3" key="1">
    <citation type="submission" date="2020-10" db="EMBL/GenBank/DDBJ databases">
        <title>Genome Sequence of Monilinia vaccinii-corymbosi Sheds Light on Mummy Berry Disease Infection of Blueberry and Mating Type.</title>
        <authorList>
            <person name="Yow A.G."/>
            <person name="Zhang Y."/>
            <person name="Bansal K."/>
            <person name="Eacker S.M."/>
            <person name="Sullivan S."/>
            <person name="Liachko I."/>
            <person name="Cubeta M.A."/>
            <person name="Rollins J.A."/>
            <person name="Ashrafi H."/>
        </authorList>
    </citation>
    <scope>NUCLEOTIDE SEQUENCE</scope>
    <source>
        <strain evidence="3">RL-1</strain>
    </source>
</reference>
<dbReference type="InterPro" id="IPR029058">
    <property type="entry name" value="AB_hydrolase_fold"/>
</dbReference>
<dbReference type="Gene3D" id="3.40.50.1820">
    <property type="entry name" value="alpha/beta hydrolase"/>
    <property type="match status" value="1"/>
</dbReference>
<feature type="domain" description="Phospholipase/carboxylesterase/thioesterase" evidence="2">
    <location>
        <begin position="12"/>
        <end position="117"/>
    </location>
</feature>
<dbReference type="OrthoDB" id="2418081at2759"/>
<dbReference type="Pfam" id="PF02230">
    <property type="entry name" value="Abhydrolase_2"/>
    <property type="match status" value="1"/>
</dbReference>